<sequence>MVFGRNVKSPVAEGKPTRDILPTPNHISHAIAYVKGWCAPICSRWARLSLTARYILITLAMPFIIFPAVWLLFLGPLMFFCFALIYSAIYGFTVFITHFEAALSEHFNVADEADQLKNTAGDVSGRVGSSGASWVMDRQGWSLGANLSSHFGTFEEEWTNLRHVLVTALGLGSNLSDVPLLLIIPTDWSRDVRFSLLKMLLEQVGVGGVHLGDSAVMAAFGCATPSALVVDVGHSITEVTAVVDGEVVAGANEAVCVGGRDIEVSLERILEEDACFIEGLAGKEPLYRENKTEIIRKLKESEACHPITTLEHVPPLIFTFKTADFSVGEHRVNAVDVLFTPHLVNKNEPGLAQAIMAILSRCDADKRAILLDHVILTGLTSRIPLRAALETHLRPLLPVSEFSGEFQSRSIRFRSVPEYYPEVWQRAGPNAAWFGGGITAKCVLGDARNYYTKEDLIHHGPRIFTNKQL</sequence>
<dbReference type="OrthoDB" id="74201at2759"/>
<protein>
    <recommendedName>
        <fullName evidence="5">Actin-like ATPase domain-containing protein</fullName>
    </recommendedName>
</protein>
<organism evidence="3 4">
    <name type="scientific">Paramicrosporidium saccamoebae</name>
    <dbReference type="NCBI Taxonomy" id="1246581"/>
    <lineage>
        <taxon>Eukaryota</taxon>
        <taxon>Fungi</taxon>
        <taxon>Fungi incertae sedis</taxon>
        <taxon>Cryptomycota</taxon>
        <taxon>Cryptomycota incertae sedis</taxon>
        <taxon>Paramicrosporidium</taxon>
    </lineage>
</organism>
<evidence type="ECO:0000313" key="4">
    <source>
        <dbReference type="Proteomes" id="UP000240830"/>
    </source>
</evidence>
<keyword evidence="2" id="KW-0812">Transmembrane</keyword>
<dbReference type="Pfam" id="PF00022">
    <property type="entry name" value="Actin"/>
    <property type="match status" value="1"/>
</dbReference>
<feature type="transmembrane region" description="Helical" evidence="2">
    <location>
        <begin position="54"/>
        <end position="71"/>
    </location>
</feature>
<dbReference type="SUPFAM" id="SSF53067">
    <property type="entry name" value="Actin-like ATPase domain"/>
    <property type="match status" value="2"/>
</dbReference>
<dbReference type="Proteomes" id="UP000240830">
    <property type="component" value="Unassembled WGS sequence"/>
</dbReference>
<evidence type="ECO:0000256" key="2">
    <source>
        <dbReference type="SAM" id="Phobius"/>
    </source>
</evidence>
<dbReference type="STRING" id="1246581.A0A2H9TQA6"/>
<dbReference type="Gene3D" id="3.30.420.40">
    <property type="match status" value="2"/>
</dbReference>
<evidence type="ECO:0000256" key="1">
    <source>
        <dbReference type="RuleBase" id="RU000487"/>
    </source>
</evidence>
<dbReference type="InterPro" id="IPR004000">
    <property type="entry name" value="Actin"/>
</dbReference>
<comment type="similarity">
    <text evidence="1">Belongs to the actin family.</text>
</comment>
<reference evidence="3 4" key="1">
    <citation type="submission" date="2016-10" db="EMBL/GenBank/DDBJ databases">
        <title>The genome of Paramicrosporidium saccamoebae is the missing link in understanding Cryptomycota and Microsporidia evolution.</title>
        <authorList>
            <person name="Quandt C.A."/>
            <person name="Beaudet D."/>
            <person name="Corsaro D."/>
            <person name="Michel R."/>
            <person name="Corradi N."/>
            <person name="James T."/>
        </authorList>
    </citation>
    <scope>NUCLEOTIDE SEQUENCE [LARGE SCALE GENOMIC DNA]</scope>
    <source>
        <strain evidence="3 4">KSL3</strain>
    </source>
</reference>
<feature type="transmembrane region" description="Helical" evidence="2">
    <location>
        <begin position="77"/>
        <end position="96"/>
    </location>
</feature>
<name>A0A2H9TQA6_9FUNG</name>
<dbReference type="InterPro" id="IPR043129">
    <property type="entry name" value="ATPase_NBD"/>
</dbReference>
<proteinExistence type="inferred from homology"/>
<keyword evidence="2" id="KW-0472">Membrane</keyword>
<comment type="caution">
    <text evidence="3">The sequence shown here is derived from an EMBL/GenBank/DDBJ whole genome shotgun (WGS) entry which is preliminary data.</text>
</comment>
<evidence type="ECO:0000313" key="3">
    <source>
        <dbReference type="EMBL" id="PJF19948.1"/>
    </source>
</evidence>
<keyword evidence="4" id="KW-1185">Reference proteome</keyword>
<dbReference type="Gene3D" id="3.90.640.10">
    <property type="entry name" value="Actin, Chain A, domain 4"/>
    <property type="match status" value="1"/>
</dbReference>
<dbReference type="SMART" id="SM00268">
    <property type="entry name" value="ACTIN"/>
    <property type="match status" value="1"/>
</dbReference>
<dbReference type="EMBL" id="MTSL01000025">
    <property type="protein sequence ID" value="PJF19948.1"/>
    <property type="molecule type" value="Genomic_DNA"/>
</dbReference>
<dbReference type="PANTHER" id="PTHR11937">
    <property type="entry name" value="ACTIN"/>
    <property type="match status" value="1"/>
</dbReference>
<accession>A0A2H9TQA6</accession>
<evidence type="ECO:0008006" key="5">
    <source>
        <dbReference type="Google" id="ProtNLM"/>
    </source>
</evidence>
<dbReference type="AlphaFoldDB" id="A0A2H9TQA6"/>
<gene>
    <name evidence="3" type="ORF">PSACC_00249</name>
</gene>
<keyword evidence="2" id="KW-1133">Transmembrane helix</keyword>